<evidence type="ECO:0000313" key="3">
    <source>
        <dbReference type="EMBL" id="ETO22193.1"/>
    </source>
</evidence>
<organism evidence="3 4">
    <name type="scientific">Reticulomyxa filosa</name>
    <dbReference type="NCBI Taxonomy" id="46433"/>
    <lineage>
        <taxon>Eukaryota</taxon>
        <taxon>Sar</taxon>
        <taxon>Rhizaria</taxon>
        <taxon>Retaria</taxon>
        <taxon>Foraminifera</taxon>
        <taxon>Monothalamids</taxon>
        <taxon>Reticulomyxidae</taxon>
        <taxon>Reticulomyxa</taxon>
    </lineage>
</organism>
<feature type="transmembrane region" description="Helical" evidence="2">
    <location>
        <begin position="148"/>
        <end position="171"/>
    </location>
</feature>
<dbReference type="Proteomes" id="UP000023152">
    <property type="component" value="Unassembled WGS sequence"/>
</dbReference>
<comment type="caution">
    <text evidence="3">The sequence shown here is derived from an EMBL/GenBank/DDBJ whole genome shotgun (WGS) entry which is preliminary data.</text>
</comment>
<reference evidence="3 4" key="1">
    <citation type="journal article" date="2013" name="Curr. Biol.">
        <title>The Genome of the Foraminiferan Reticulomyxa filosa.</title>
        <authorList>
            <person name="Glockner G."/>
            <person name="Hulsmann N."/>
            <person name="Schleicher M."/>
            <person name="Noegel A.A."/>
            <person name="Eichinger L."/>
            <person name="Gallinger C."/>
            <person name="Pawlowski J."/>
            <person name="Sierra R."/>
            <person name="Euteneuer U."/>
            <person name="Pillet L."/>
            <person name="Moustafa A."/>
            <person name="Platzer M."/>
            <person name="Groth M."/>
            <person name="Szafranski K."/>
            <person name="Schliwa M."/>
        </authorList>
    </citation>
    <scope>NUCLEOTIDE SEQUENCE [LARGE SCALE GENOMIC DNA]</scope>
</reference>
<evidence type="ECO:0000313" key="4">
    <source>
        <dbReference type="Proteomes" id="UP000023152"/>
    </source>
</evidence>
<name>X6N8F4_RETFI</name>
<protein>
    <submittedName>
        <fullName evidence="3">Uncharacterized protein</fullName>
    </submittedName>
</protein>
<keyword evidence="2" id="KW-0812">Transmembrane</keyword>
<keyword evidence="4" id="KW-1185">Reference proteome</keyword>
<keyword evidence="2" id="KW-1133">Transmembrane helix</keyword>
<dbReference type="AlphaFoldDB" id="X6N8F4"/>
<proteinExistence type="predicted"/>
<evidence type="ECO:0000256" key="1">
    <source>
        <dbReference type="SAM" id="MobiDB-lite"/>
    </source>
</evidence>
<accession>X6N8F4</accession>
<dbReference type="EMBL" id="ASPP01010953">
    <property type="protein sequence ID" value="ETO22193.1"/>
    <property type="molecule type" value="Genomic_DNA"/>
</dbReference>
<feature type="region of interest" description="Disordered" evidence="1">
    <location>
        <begin position="238"/>
        <end position="261"/>
    </location>
</feature>
<evidence type="ECO:0000256" key="2">
    <source>
        <dbReference type="SAM" id="Phobius"/>
    </source>
</evidence>
<sequence length="261" mass="29535">MCNSADDTKVQSVSIHRMPKGYDHLVSVYWEIDYYSYANNVHTYRTRQLLNVKEINSMSSATTDIGINPTNGVVFFNANEFEQKIEFVIEKQVVASGSDKYKWYVLYITECNSSLSRDYCTPVYPSILEMKVDVTGESDSSTKNTPKWVWWLVACLVIFVIISVILGYCYWRKRKQAASEILEIEGESEHALEENEIGFDRDFDVPGQVKAPVLFEGGSDERTKDAADVHAGVTVGHAEQFGEQGTGHEGERNDLLQPLFS</sequence>
<keyword evidence="2" id="KW-0472">Membrane</keyword>
<gene>
    <name evidence="3" type="ORF">RFI_15006</name>
</gene>